<organism evidence="2 3">
    <name type="scientific">Gossypium arboreum</name>
    <name type="common">Tree cotton</name>
    <name type="synonym">Gossypium nanking</name>
    <dbReference type="NCBI Taxonomy" id="29729"/>
    <lineage>
        <taxon>Eukaryota</taxon>
        <taxon>Viridiplantae</taxon>
        <taxon>Streptophyta</taxon>
        <taxon>Embryophyta</taxon>
        <taxon>Tracheophyta</taxon>
        <taxon>Spermatophyta</taxon>
        <taxon>Magnoliopsida</taxon>
        <taxon>eudicotyledons</taxon>
        <taxon>Gunneridae</taxon>
        <taxon>Pentapetalae</taxon>
        <taxon>rosids</taxon>
        <taxon>malvids</taxon>
        <taxon>Malvales</taxon>
        <taxon>Malvaceae</taxon>
        <taxon>Malvoideae</taxon>
        <taxon>Gossypium</taxon>
    </lineage>
</organism>
<reference evidence="2 3" key="1">
    <citation type="submission" date="2023-03" db="EMBL/GenBank/DDBJ databases">
        <title>WGS of Gossypium arboreum.</title>
        <authorList>
            <person name="Yu D."/>
        </authorList>
    </citation>
    <scope>NUCLEOTIDE SEQUENCE [LARGE SCALE GENOMIC DNA]</scope>
    <source>
        <tissue evidence="2">Leaf</tissue>
    </source>
</reference>
<dbReference type="Proteomes" id="UP001358586">
    <property type="component" value="Chromosome 11"/>
</dbReference>
<feature type="region of interest" description="Disordered" evidence="1">
    <location>
        <begin position="26"/>
        <end position="67"/>
    </location>
</feature>
<comment type="caution">
    <text evidence="2">The sequence shown here is derived from an EMBL/GenBank/DDBJ whole genome shotgun (WGS) entry which is preliminary data.</text>
</comment>
<evidence type="ECO:0000256" key="1">
    <source>
        <dbReference type="SAM" id="MobiDB-lite"/>
    </source>
</evidence>
<feature type="compositionally biased region" description="Polar residues" evidence="1">
    <location>
        <begin position="38"/>
        <end position="47"/>
    </location>
</feature>
<accession>A0ABR0N251</accession>
<feature type="compositionally biased region" description="Basic and acidic residues" evidence="1">
    <location>
        <begin position="26"/>
        <end position="37"/>
    </location>
</feature>
<proteinExistence type="predicted"/>
<evidence type="ECO:0000313" key="2">
    <source>
        <dbReference type="EMBL" id="KAK5784628.1"/>
    </source>
</evidence>
<dbReference type="EMBL" id="JARKNE010000011">
    <property type="protein sequence ID" value="KAK5784628.1"/>
    <property type="molecule type" value="Genomic_DNA"/>
</dbReference>
<evidence type="ECO:0000313" key="3">
    <source>
        <dbReference type="Proteomes" id="UP001358586"/>
    </source>
</evidence>
<gene>
    <name evidence="2" type="ORF">PVK06_039154</name>
</gene>
<sequence length="122" mass="13299">MIHLGPLRYLSLNIQRSTSLKAETVRNGDLAKFEDQGTTKQGQSSRGNPKGKKKSERGGDSDLGSLSKDGIEGIGFIQSWHIVWFCKPPSQGEGFYHFASHTRRRSSSQQGQGSGSCDLTNG</sequence>
<name>A0ABR0N251_GOSAR</name>
<protein>
    <submittedName>
        <fullName evidence="2">Uncharacterized protein</fullName>
    </submittedName>
</protein>
<keyword evidence="3" id="KW-1185">Reference proteome</keyword>
<feature type="region of interest" description="Disordered" evidence="1">
    <location>
        <begin position="95"/>
        <end position="122"/>
    </location>
</feature>